<evidence type="ECO:0000256" key="1">
    <source>
        <dbReference type="SAM" id="MobiDB-lite"/>
    </source>
</evidence>
<keyword evidence="2" id="KW-0472">Membrane</keyword>
<evidence type="ECO:0000256" key="2">
    <source>
        <dbReference type="SAM" id="Phobius"/>
    </source>
</evidence>
<dbReference type="PANTHER" id="PTHR35043">
    <property type="entry name" value="TRANSCRIPTION FACTOR DOMAIN-CONTAINING PROTEIN"/>
    <property type="match status" value="1"/>
</dbReference>
<feature type="transmembrane region" description="Helical" evidence="2">
    <location>
        <begin position="24"/>
        <end position="46"/>
    </location>
</feature>
<feature type="transmembrane region" description="Helical" evidence="2">
    <location>
        <begin position="567"/>
        <end position="593"/>
    </location>
</feature>
<keyword evidence="2" id="KW-1133">Transmembrane helix</keyword>
<gene>
    <name evidence="3" type="ORF">B0T25DRAFT_481303</name>
</gene>
<organism evidence="3 4">
    <name type="scientific">Lasiosphaeria hispida</name>
    <dbReference type="NCBI Taxonomy" id="260671"/>
    <lineage>
        <taxon>Eukaryota</taxon>
        <taxon>Fungi</taxon>
        <taxon>Dikarya</taxon>
        <taxon>Ascomycota</taxon>
        <taxon>Pezizomycotina</taxon>
        <taxon>Sordariomycetes</taxon>
        <taxon>Sordariomycetidae</taxon>
        <taxon>Sordariales</taxon>
        <taxon>Lasiosphaeriaceae</taxon>
        <taxon>Lasiosphaeria</taxon>
    </lineage>
</organism>
<evidence type="ECO:0000313" key="3">
    <source>
        <dbReference type="EMBL" id="KAK3348963.1"/>
    </source>
</evidence>
<keyword evidence="2" id="KW-0812">Transmembrane</keyword>
<dbReference type="AlphaFoldDB" id="A0AAJ0HDR4"/>
<dbReference type="PANTHER" id="PTHR35043:SF9">
    <property type="match status" value="1"/>
</dbReference>
<evidence type="ECO:0000313" key="4">
    <source>
        <dbReference type="Proteomes" id="UP001275084"/>
    </source>
</evidence>
<comment type="caution">
    <text evidence="3">The sequence shown here is derived from an EMBL/GenBank/DDBJ whole genome shotgun (WGS) entry which is preliminary data.</text>
</comment>
<name>A0AAJ0HDR4_9PEZI</name>
<protein>
    <submittedName>
        <fullName evidence="3">Uncharacterized protein</fullName>
    </submittedName>
</protein>
<feature type="transmembrane region" description="Helical" evidence="2">
    <location>
        <begin position="614"/>
        <end position="632"/>
    </location>
</feature>
<accession>A0AAJ0HDR4</accession>
<keyword evidence="4" id="KW-1185">Reference proteome</keyword>
<dbReference type="EMBL" id="JAUIQD010000005">
    <property type="protein sequence ID" value="KAK3348963.1"/>
    <property type="molecule type" value="Genomic_DNA"/>
</dbReference>
<reference evidence="3" key="2">
    <citation type="submission" date="2023-06" db="EMBL/GenBank/DDBJ databases">
        <authorList>
            <consortium name="Lawrence Berkeley National Laboratory"/>
            <person name="Haridas S."/>
            <person name="Hensen N."/>
            <person name="Bonometti L."/>
            <person name="Westerberg I."/>
            <person name="Brannstrom I.O."/>
            <person name="Guillou S."/>
            <person name="Cros-Aarteil S."/>
            <person name="Calhoun S."/>
            <person name="Kuo A."/>
            <person name="Mondo S."/>
            <person name="Pangilinan J."/>
            <person name="Riley R."/>
            <person name="Labutti K."/>
            <person name="Andreopoulos B."/>
            <person name="Lipzen A."/>
            <person name="Chen C."/>
            <person name="Yanf M."/>
            <person name="Daum C."/>
            <person name="Ng V."/>
            <person name="Clum A."/>
            <person name="Steindorff A."/>
            <person name="Ohm R."/>
            <person name="Martin F."/>
            <person name="Silar P."/>
            <person name="Natvig D."/>
            <person name="Lalanne C."/>
            <person name="Gautier V."/>
            <person name="Ament-Velasquez S.L."/>
            <person name="Kruys A."/>
            <person name="Hutchinson M.I."/>
            <person name="Powell A.J."/>
            <person name="Barry K."/>
            <person name="Miller A.N."/>
            <person name="Grigoriev I.V."/>
            <person name="Debuchy R."/>
            <person name="Gladieux P."/>
            <person name="Thoren M.H."/>
            <person name="Johannesson H."/>
        </authorList>
    </citation>
    <scope>NUCLEOTIDE SEQUENCE</scope>
    <source>
        <strain evidence="3">CBS 955.72</strain>
    </source>
</reference>
<proteinExistence type="predicted"/>
<feature type="transmembrane region" description="Helical" evidence="2">
    <location>
        <begin position="638"/>
        <end position="658"/>
    </location>
</feature>
<dbReference type="Proteomes" id="UP001275084">
    <property type="component" value="Unassembled WGS sequence"/>
</dbReference>
<reference evidence="3" key="1">
    <citation type="journal article" date="2023" name="Mol. Phylogenet. Evol.">
        <title>Genome-scale phylogeny and comparative genomics of the fungal order Sordariales.</title>
        <authorList>
            <person name="Hensen N."/>
            <person name="Bonometti L."/>
            <person name="Westerberg I."/>
            <person name="Brannstrom I.O."/>
            <person name="Guillou S."/>
            <person name="Cros-Aarteil S."/>
            <person name="Calhoun S."/>
            <person name="Haridas S."/>
            <person name="Kuo A."/>
            <person name="Mondo S."/>
            <person name="Pangilinan J."/>
            <person name="Riley R."/>
            <person name="LaButti K."/>
            <person name="Andreopoulos B."/>
            <person name="Lipzen A."/>
            <person name="Chen C."/>
            <person name="Yan M."/>
            <person name="Daum C."/>
            <person name="Ng V."/>
            <person name="Clum A."/>
            <person name="Steindorff A."/>
            <person name="Ohm R.A."/>
            <person name="Martin F."/>
            <person name="Silar P."/>
            <person name="Natvig D.O."/>
            <person name="Lalanne C."/>
            <person name="Gautier V."/>
            <person name="Ament-Velasquez S.L."/>
            <person name="Kruys A."/>
            <person name="Hutchinson M.I."/>
            <person name="Powell A.J."/>
            <person name="Barry K."/>
            <person name="Miller A.N."/>
            <person name="Grigoriev I.V."/>
            <person name="Debuchy R."/>
            <person name="Gladieux P."/>
            <person name="Hiltunen Thoren M."/>
            <person name="Johannesson H."/>
        </authorList>
    </citation>
    <scope>NUCLEOTIDE SEQUENCE</scope>
    <source>
        <strain evidence="3">CBS 955.72</strain>
    </source>
</reference>
<feature type="region of interest" description="Disordered" evidence="1">
    <location>
        <begin position="160"/>
        <end position="217"/>
    </location>
</feature>
<feature type="transmembrane region" description="Helical" evidence="2">
    <location>
        <begin position="321"/>
        <end position="340"/>
    </location>
</feature>
<feature type="transmembrane region" description="Helical" evidence="2">
    <location>
        <begin position="535"/>
        <end position="555"/>
    </location>
</feature>
<sequence length="685" mass="76306">MGLEFGVANNHTVWQPEPAGRGTYGLVLSCVITMVLCVWTAVHLNIPEHQDQHSKYPNTPRHKRLLRCLPPPQVQHKVWWLLLGLFAPEIVAWTAYEQRREAKQLYKEIKELLGEEKPRSKLQTLRMWLELGQRLGGGKEKDAEKGPDDGVQRTDLSWAGSNVHSIQDKEKQATASTVLEAGPESPVEPLGTSTPPTKPATSGDADTSIPPVAADSAKKPRNKWTMIHSHYAIMGGFAFDTRYIGDGREFLPGGRSRVTLTSKGIIALLKVAPRLMPDVSVGEIRDKSKASSLAKTIVTLQASWFVVQCISRMAFGMTVSLLELNTFAHAVCALIAYLLWWRKPLDVEEPTLIRGDDADFVLAGMCMWTPLGSRFPTVTTKNGRWEGQLKFKALSHEEKQAPLGADLHAFGANTLPRDIDSSGSTLNMVAGQTVHGFQWSRPIYSPNAYTRFKYLLLRLRLAKDRRDGMEDYMPLSAADMLRLSMSRKWYPNFTDAVVPGSLNARLGPGPWMPWLHDRARNLPVSSGRCLESDAISVLFSLFTAGLAYGGLHLLAWRPPVRTSTETLIWRISGIAIIAYGAMATVIFWLFRIFDHAEYRVKTSTHPWLIAIRKAVGKFTGLIPIIVISILRYSLSGALIVIAISATLLYTLSRIYLVVECFISVGRLPASVLETPHWVKYLPHVS</sequence>